<dbReference type="InterPro" id="IPR057678">
    <property type="entry name" value="DUF7918"/>
</dbReference>
<comment type="caution">
    <text evidence="2">The sequence shown here is derived from an EMBL/GenBank/DDBJ whole genome shotgun (WGS) entry which is preliminary data.</text>
</comment>
<sequence>MRYLFTFLHFSYIKTYILLINASSLLPYQSERRLRHMYNLDEPACWLENDGARITPFYAQEVFCQGSPTWLSYLCSRANSTFTVIVDCRLYIQRMCTVAFPDVQAMLHIDGIEVAALVTDVRIGETLLEFEGVYDGDEAIRPFRFEKLRMKENGYKPCDEILRGLGHIKVELRRARLKGPRASTDDVKLSRLHQRPYDEEKVKLKLAHVANLHRKQEVESTNETWNLTTDPQDDNPFYAFLFKHNSEAVWRASGHLRRNRHEPVLGSEKNPIIL</sequence>
<dbReference type="EMBL" id="JABELV010000010">
    <property type="protein sequence ID" value="KAG7571168.1"/>
    <property type="molecule type" value="Genomic_DNA"/>
</dbReference>
<protein>
    <recommendedName>
        <fullName evidence="1">DUF7918 domain-containing protein</fullName>
    </recommendedName>
</protein>
<feature type="domain" description="DUF7918" evidence="1">
    <location>
        <begin position="64"/>
        <end position="248"/>
    </location>
</feature>
<reference evidence="2" key="1">
    <citation type="submission" date="2020-04" db="EMBL/GenBank/DDBJ databases">
        <title>Analysis of mating type loci in Filobasidium floriforme.</title>
        <authorList>
            <person name="Nowrousian M."/>
        </authorList>
    </citation>
    <scope>NUCLEOTIDE SEQUENCE</scope>
    <source>
        <strain evidence="2">CBS 6242</strain>
    </source>
</reference>
<accession>A0A8K0JR18</accession>
<evidence type="ECO:0000313" key="3">
    <source>
        <dbReference type="Proteomes" id="UP000812966"/>
    </source>
</evidence>
<organism evidence="2 3">
    <name type="scientific">Filobasidium floriforme</name>
    <dbReference type="NCBI Taxonomy" id="5210"/>
    <lineage>
        <taxon>Eukaryota</taxon>
        <taxon>Fungi</taxon>
        <taxon>Dikarya</taxon>
        <taxon>Basidiomycota</taxon>
        <taxon>Agaricomycotina</taxon>
        <taxon>Tremellomycetes</taxon>
        <taxon>Filobasidiales</taxon>
        <taxon>Filobasidiaceae</taxon>
        <taxon>Filobasidium</taxon>
    </lineage>
</organism>
<dbReference type="Pfam" id="PF25534">
    <property type="entry name" value="DUF7918"/>
    <property type="match status" value="1"/>
</dbReference>
<dbReference type="AlphaFoldDB" id="A0A8K0JR18"/>
<evidence type="ECO:0000259" key="1">
    <source>
        <dbReference type="Pfam" id="PF25534"/>
    </source>
</evidence>
<proteinExistence type="predicted"/>
<keyword evidence="3" id="KW-1185">Reference proteome</keyword>
<dbReference type="Proteomes" id="UP000812966">
    <property type="component" value="Unassembled WGS sequence"/>
</dbReference>
<name>A0A8K0JR18_9TREE</name>
<gene>
    <name evidence="2" type="ORF">FFLO_00841</name>
</gene>
<evidence type="ECO:0000313" key="2">
    <source>
        <dbReference type="EMBL" id="KAG7571168.1"/>
    </source>
</evidence>